<protein>
    <submittedName>
        <fullName evidence="1">Uncharacterized protein</fullName>
    </submittedName>
</protein>
<organism evidence="1 2">
    <name type="scientific">Dreissena polymorpha</name>
    <name type="common">Zebra mussel</name>
    <name type="synonym">Mytilus polymorpha</name>
    <dbReference type="NCBI Taxonomy" id="45954"/>
    <lineage>
        <taxon>Eukaryota</taxon>
        <taxon>Metazoa</taxon>
        <taxon>Spiralia</taxon>
        <taxon>Lophotrochozoa</taxon>
        <taxon>Mollusca</taxon>
        <taxon>Bivalvia</taxon>
        <taxon>Autobranchia</taxon>
        <taxon>Heteroconchia</taxon>
        <taxon>Euheterodonta</taxon>
        <taxon>Imparidentia</taxon>
        <taxon>Neoheterodontei</taxon>
        <taxon>Myida</taxon>
        <taxon>Dreissenoidea</taxon>
        <taxon>Dreissenidae</taxon>
        <taxon>Dreissena</taxon>
    </lineage>
</organism>
<dbReference type="AlphaFoldDB" id="A0A9D4JCZ5"/>
<keyword evidence="2" id="KW-1185">Reference proteome</keyword>
<sequence length="77" mass="9242">MYTKDDKPTARHPLDKFYLTYRKQWGVEDGSESIGELPRKKSCQWAYNNRNQTTKCDRTNWEHFTLYGLGKIVFKNH</sequence>
<dbReference type="EMBL" id="JAIWYP010000006">
    <property type="protein sequence ID" value="KAH3804018.1"/>
    <property type="molecule type" value="Genomic_DNA"/>
</dbReference>
<reference evidence="1" key="2">
    <citation type="submission" date="2020-11" db="EMBL/GenBank/DDBJ databases">
        <authorList>
            <person name="McCartney M.A."/>
            <person name="Auch B."/>
            <person name="Kono T."/>
            <person name="Mallez S."/>
            <person name="Becker A."/>
            <person name="Gohl D.M."/>
            <person name="Silverstein K.A.T."/>
            <person name="Koren S."/>
            <person name="Bechman K.B."/>
            <person name="Herman A."/>
            <person name="Abrahante J.E."/>
            <person name="Garbe J."/>
        </authorList>
    </citation>
    <scope>NUCLEOTIDE SEQUENCE</scope>
    <source>
        <strain evidence="1">Duluth1</strain>
        <tissue evidence="1">Whole animal</tissue>
    </source>
</reference>
<proteinExistence type="predicted"/>
<reference evidence="1" key="1">
    <citation type="journal article" date="2019" name="bioRxiv">
        <title>The Genome of the Zebra Mussel, Dreissena polymorpha: A Resource for Invasive Species Research.</title>
        <authorList>
            <person name="McCartney M.A."/>
            <person name="Auch B."/>
            <person name="Kono T."/>
            <person name="Mallez S."/>
            <person name="Zhang Y."/>
            <person name="Obille A."/>
            <person name="Becker A."/>
            <person name="Abrahante J.E."/>
            <person name="Garbe J."/>
            <person name="Badalamenti J.P."/>
            <person name="Herman A."/>
            <person name="Mangelson H."/>
            <person name="Liachko I."/>
            <person name="Sullivan S."/>
            <person name="Sone E.D."/>
            <person name="Koren S."/>
            <person name="Silverstein K.A.T."/>
            <person name="Beckman K.B."/>
            <person name="Gohl D.M."/>
        </authorList>
    </citation>
    <scope>NUCLEOTIDE SEQUENCE</scope>
    <source>
        <strain evidence="1">Duluth1</strain>
        <tissue evidence="1">Whole animal</tissue>
    </source>
</reference>
<name>A0A9D4JCZ5_DREPO</name>
<gene>
    <name evidence="1" type="ORF">DPMN_132292</name>
</gene>
<dbReference type="Proteomes" id="UP000828390">
    <property type="component" value="Unassembled WGS sequence"/>
</dbReference>
<evidence type="ECO:0000313" key="1">
    <source>
        <dbReference type="EMBL" id="KAH3804018.1"/>
    </source>
</evidence>
<accession>A0A9D4JCZ5</accession>
<evidence type="ECO:0000313" key="2">
    <source>
        <dbReference type="Proteomes" id="UP000828390"/>
    </source>
</evidence>
<comment type="caution">
    <text evidence="1">The sequence shown here is derived from an EMBL/GenBank/DDBJ whole genome shotgun (WGS) entry which is preliminary data.</text>
</comment>